<evidence type="ECO:0000313" key="6">
    <source>
        <dbReference type="Proteomes" id="UP000092871"/>
    </source>
</evidence>
<evidence type="ECO:0000259" key="2">
    <source>
        <dbReference type="Pfam" id="PF03703"/>
    </source>
</evidence>
<dbReference type="AlphaFoldDB" id="A0A1C3JTI2"/>
<dbReference type="PANTHER" id="PTHR34473:SF2">
    <property type="entry name" value="UPF0699 TRANSMEMBRANE PROTEIN YDBT"/>
    <property type="match status" value="1"/>
</dbReference>
<dbReference type="InterPro" id="IPR005182">
    <property type="entry name" value="YdbS-like_PH"/>
</dbReference>
<feature type="transmembrane region" description="Helical" evidence="1">
    <location>
        <begin position="247"/>
        <end position="280"/>
    </location>
</feature>
<feature type="transmembrane region" description="Helical" evidence="1">
    <location>
        <begin position="209"/>
        <end position="227"/>
    </location>
</feature>
<dbReference type="OrthoDB" id="155986at2"/>
<feature type="transmembrane region" description="Helical" evidence="1">
    <location>
        <begin position="59"/>
        <end position="81"/>
    </location>
</feature>
<evidence type="ECO:0000256" key="1">
    <source>
        <dbReference type="SAM" id="Phobius"/>
    </source>
</evidence>
<sequence length="520" mass="58999">MTTSSPSTLTLQPSWQRLSPIAIVYFLFDVIKSLAHSYVYLIPGGLIGHRYVSEYGAEFLIGAICYITLVCARCVASYWFYQYRISQDTFEVSAGLFKKRYLNLPFERIQNVKLEQPLIYRFTGHVAVTLDSAGSKDEEAKIYALTQQDANALREAILLARKADQPDLQATIVNTTPSPANQGAEQDEQLLNTRSVLDLVIHGVANNRLWILLGALLSAQDVLLTWMEGLLSDLGLNIDDVIAQATGSWWQISAAALMLFLLLMIPLSLLSVLGSIIVFYNYRLSRLSDRYIRRCGLFTRQEVSVRLSRIQMIESKQDWLDRLIGRTNLVLQQNLSGADSRSIETVSSLVVPSIKAHERDALIAETWPDAQPFTKVQYRPASPYYFLYFLTLYVLPLSLVASTALWVYLDFEYMLAGLSVLTIITLLFFCHWRRLGFAADDHYYYVRSGILGVRYVCFPIYKLQQVSIEQSLVMQKRKLASVKFILASGAVLVPYIDELLAYDIANQALYKTESLKKSWM</sequence>
<dbReference type="EMBL" id="FLRA01000021">
    <property type="protein sequence ID" value="SBT18531.1"/>
    <property type="molecule type" value="Genomic_DNA"/>
</dbReference>
<gene>
    <name evidence="3" type="ORF">MGA5115_02662</name>
    <name evidence="4" type="ORF">MGA5116_03390</name>
</gene>
<name>A0A1C3JTI2_9GAMM</name>
<feature type="transmembrane region" description="Helical" evidence="1">
    <location>
        <begin position="413"/>
        <end position="432"/>
    </location>
</feature>
<keyword evidence="5" id="KW-1185">Reference proteome</keyword>
<keyword evidence="1" id="KW-1133">Transmembrane helix</keyword>
<organism evidence="3 6">
    <name type="scientific">Marinomonas gallaica</name>
    <dbReference type="NCBI Taxonomy" id="1806667"/>
    <lineage>
        <taxon>Bacteria</taxon>
        <taxon>Pseudomonadati</taxon>
        <taxon>Pseudomonadota</taxon>
        <taxon>Gammaproteobacteria</taxon>
        <taxon>Oceanospirillales</taxon>
        <taxon>Oceanospirillaceae</taxon>
        <taxon>Marinomonas</taxon>
    </lineage>
</organism>
<dbReference type="InterPro" id="IPR014529">
    <property type="entry name" value="UCP026631"/>
</dbReference>
<dbReference type="PIRSF" id="PIRSF026631">
    <property type="entry name" value="UCP026631"/>
    <property type="match status" value="1"/>
</dbReference>
<keyword evidence="1" id="KW-0472">Membrane</keyword>
<dbReference type="Proteomes" id="UP000092871">
    <property type="component" value="Unassembled WGS sequence"/>
</dbReference>
<dbReference type="EMBL" id="FLRB01000032">
    <property type="protein sequence ID" value="SBT22760.1"/>
    <property type="molecule type" value="Genomic_DNA"/>
</dbReference>
<dbReference type="PANTHER" id="PTHR34473">
    <property type="entry name" value="UPF0699 TRANSMEMBRANE PROTEIN YDBS"/>
    <property type="match status" value="1"/>
</dbReference>
<dbReference type="Proteomes" id="UP000092840">
    <property type="component" value="Unassembled WGS sequence"/>
</dbReference>
<evidence type="ECO:0000313" key="4">
    <source>
        <dbReference type="EMBL" id="SBT22760.1"/>
    </source>
</evidence>
<feature type="domain" description="YdbS-like PH" evidence="2">
    <location>
        <begin position="432"/>
        <end position="506"/>
    </location>
</feature>
<accession>A0A1C3JTI2</accession>
<feature type="transmembrane region" description="Helical" evidence="1">
    <location>
        <begin position="385"/>
        <end position="407"/>
    </location>
</feature>
<keyword evidence="1" id="KW-0812">Transmembrane</keyword>
<feature type="domain" description="YdbS-like PH" evidence="2">
    <location>
        <begin position="78"/>
        <end position="157"/>
    </location>
</feature>
<reference evidence="4 5" key="1">
    <citation type="submission" date="2016-06" db="EMBL/GenBank/DDBJ databases">
        <authorList>
            <person name="Rodrigo-Torres L."/>
            <person name="Arahal D.R."/>
        </authorList>
    </citation>
    <scope>NUCLEOTIDE SEQUENCE [LARGE SCALE GENOMIC DNA]</scope>
    <source>
        <strain evidence="4 5">CECT 5116</strain>
    </source>
</reference>
<proteinExistence type="predicted"/>
<evidence type="ECO:0000313" key="5">
    <source>
        <dbReference type="Proteomes" id="UP000092840"/>
    </source>
</evidence>
<dbReference type="RefSeq" id="WP_067037370.1">
    <property type="nucleotide sequence ID" value="NZ_FLRA01000021.1"/>
</dbReference>
<evidence type="ECO:0000313" key="3">
    <source>
        <dbReference type="EMBL" id="SBT18531.1"/>
    </source>
</evidence>
<protein>
    <submittedName>
        <fullName evidence="3">Bacterial membrane flanked domain protein</fullName>
    </submittedName>
</protein>
<dbReference type="Pfam" id="PF03703">
    <property type="entry name" value="bPH_2"/>
    <property type="match status" value="2"/>
</dbReference>
<reference evidence="3 6" key="2">
    <citation type="submission" date="2016-06" db="EMBL/GenBank/DDBJ databases">
        <authorList>
            <person name="Kjaerup R.B."/>
            <person name="Dalgaard T.S."/>
            <person name="Juul-Madsen H.R."/>
        </authorList>
    </citation>
    <scope>NUCLEOTIDE SEQUENCE [LARGE SCALE GENOMIC DNA]</scope>
    <source>
        <strain evidence="3 6">CECT 5115</strain>
    </source>
</reference>
<feature type="transmembrane region" description="Helical" evidence="1">
    <location>
        <begin position="21"/>
        <end position="39"/>
    </location>
</feature>